<protein>
    <submittedName>
        <fullName evidence="1">Uncharacterized protein</fullName>
    </submittedName>
</protein>
<evidence type="ECO:0000313" key="2">
    <source>
        <dbReference type="Proteomes" id="UP001174909"/>
    </source>
</evidence>
<gene>
    <name evidence="1" type="ORF">GBAR_LOCUS2248</name>
</gene>
<sequence>MPSGSQVVSSYLISNELLHSPVPRGGHWGTQYWRRWGFGDEEIIRTPSVSGYDYNCLGNGESAERKEGTAEGIHFSPTREVGRAGSHAGVPIPFHWEDAEWHGDCKVWCGGRILCQLGEGDVTIFTEAPDPSAVPESHLPSPHLPCNQVDTPSLSFFLSL</sequence>
<reference evidence="1" key="1">
    <citation type="submission" date="2023-03" db="EMBL/GenBank/DDBJ databases">
        <authorList>
            <person name="Steffen K."/>
            <person name="Cardenas P."/>
        </authorList>
    </citation>
    <scope>NUCLEOTIDE SEQUENCE</scope>
</reference>
<comment type="caution">
    <text evidence="1">The sequence shown here is derived from an EMBL/GenBank/DDBJ whole genome shotgun (WGS) entry which is preliminary data.</text>
</comment>
<feature type="non-terminal residue" evidence="1">
    <location>
        <position position="160"/>
    </location>
</feature>
<organism evidence="1 2">
    <name type="scientific">Geodia barretti</name>
    <name type="common">Barrett's horny sponge</name>
    <dbReference type="NCBI Taxonomy" id="519541"/>
    <lineage>
        <taxon>Eukaryota</taxon>
        <taxon>Metazoa</taxon>
        <taxon>Porifera</taxon>
        <taxon>Demospongiae</taxon>
        <taxon>Heteroscleromorpha</taxon>
        <taxon>Tetractinellida</taxon>
        <taxon>Astrophorina</taxon>
        <taxon>Geodiidae</taxon>
        <taxon>Geodia</taxon>
    </lineage>
</organism>
<evidence type="ECO:0000313" key="1">
    <source>
        <dbReference type="EMBL" id="CAI7997811.1"/>
    </source>
</evidence>
<dbReference type="AlphaFoldDB" id="A0AA35W2M7"/>
<proteinExistence type="predicted"/>
<dbReference type="Proteomes" id="UP001174909">
    <property type="component" value="Unassembled WGS sequence"/>
</dbReference>
<accession>A0AA35W2M7</accession>
<keyword evidence="2" id="KW-1185">Reference proteome</keyword>
<name>A0AA35W2M7_GEOBA</name>
<dbReference type="EMBL" id="CASHTH010000329">
    <property type="protein sequence ID" value="CAI7997811.1"/>
    <property type="molecule type" value="Genomic_DNA"/>
</dbReference>